<reference evidence="2 3" key="2">
    <citation type="submission" date="2024-07" db="EMBL/GenBank/DDBJ databases">
        <authorList>
            <person name="Akdeniz Z."/>
        </authorList>
    </citation>
    <scope>NUCLEOTIDE SEQUENCE [LARGE SCALE GENOMIC DNA]</scope>
</reference>
<comment type="caution">
    <text evidence="1">The sequence shown here is derived from an EMBL/GenBank/DDBJ whole genome shotgun (WGS) entry which is preliminary data.</text>
</comment>
<evidence type="ECO:0000313" key="3">
    <source>
        <dbReference type="Proteomes" id="UP001642409"/>
    </source>
</evidence>
<reference evidence="1" key="1">
    <citation type="submission" date="2023-06" db="EMBL/GenBank/DDBJ databases">
        <authorList>
            <person name="Kurt Z."/>
        </authorList>
    </citation>
    <scope>NUCLEOTIDE SEQUENCE</scope>
</reference>
<dbReference type="EMBL" id="CATOUU010000697">
    <property type="protein sequence ID" value="CAI9941953.1"/>
    <property type="molecule type" value="Genomic_DNA"/>
</dbReference>
<dbReference type="GO" id="GO:0008289">
    <property type="term" value="F:lipid binding"/>
    <property type="evidence" value="ECO:0007669"/>
    <property type="project" value="InterPro"/>
</dbReference>
<dbReference type="Gene3D" id="3.15.10.10">
    <property type="entry name" value="Bactericidal permeability-increasing protein, domain 1"/>
    <property type="match status" value="1"/>
</dbReference>
<proteinExistence type="predicted"/>
<gene>
    <name evidence="2" type="ORF">HINF_LOCUS13088</name>
    <name evidence="1" type="ORF">HINF_LOCUS29598</name>
</gene>
<accession>A0AA86UJ39</accession>
<evidence type="ECO:0000313" key="2">
    <source>
        <dbReference type="EMBL" id="CAL5993485.1"/>
    </source>
</evidence>
<dbReference type="Proteomes" id="UP001642409">
    <property type="component" value="Unassembled WGS sequence"/>
</dbReference>
<organism evidence="1">
    <name type="scientific">Hexamita inflata</name>
    <dbReference type="NCBI Taxonomy" id="28002"/>
    <lineage>
        <taxon>Eukaryota</taxon>
        <taxon>Metamonada</taxon>
        <taxon>Diplomonadida</taxon>
        <taxon>Hexamitidae</taxon>
        <taxon>Hexamitinae</taxon>
        <taxon>Hexamita</taxon>
    </lineage>
</organism>
<sequence length="422" mass="48543">MKFVLIYMCYSFTFENSPVTMKDNGISVVITEKGFEDYIGRNIDFGNDFVKNLQIPDINLSLGLVNVMFTDIVVADMLFPRPQLDFNAQNRFVQFKFEEIMLDIKLQFRIQQQSYPYISDHGSGQLLITDTNMSLNLGANISKSCPNHINVEAQNFNMKVGELRINLNSSMDFLIESVIALLTDSMISVFEEKIAQFMRDAFVQIANNGLDENEELSTLKGHNNTVETDQRWNQIYIFDQFFETYSPGQICYRINTTCYDYLPVVVQKRPQYMTNNGIQYFINKVVFQSQFIELVKHNYLPNDTFFDVSITLEKIVATGLYTTVKYKQKEGNTELNLLLKVKSKRYHVSDILDYIGWPSEVSVVVDCIGKCDNTGDFITLLNTALQNTCPDYTNGNGIDAENCVTHYYSEEWIDFACEVLKS</sequence>
<dbReference type="InterPro" id="IPR032942">
    <property type="entry name" value="BPI/LBP/Plunc"/>
</dbReference>
<name>A0AA86UJ39_9EUKA</name>
<dbReference type="GO" id="GO:0005615">
    <property type="term" value="C:extracellular space"/>
    <property type="evidence" value="ECO:0007669"/>
    <property type="project" value="TreeGrafter"/>
</dbReference>
<evidence type="ECO:0008006" key="4">
    <source>
        <dbReference type="Google" id="ProtNLM"/>
    </source>
</evidence>
<keyword evidence="3" id="KW-1185">Reference proteome</keyword>
<dbReference type="AlphaFoldDB" id="A0AA86UJ39"/>
<dbReference type="PANTHER" id="PTHR10504">
    <property type="entry name" value="BACTERICIDAL PERMEABILITY-INCREASING BPI PROTEIN-RELATED"/>
    <property type="match status" value="1"/>
</dbReference>
<dbReference type="InterPro" id="IPR017943">
    <property type="entry name" value="Bactericidal_perm-incr_a/b_dom"/>
</dbReference>
<dbReference type="SUPFAM" id="SSF55394">
    <property type="entry name" value="Bactericidal permeability-increasing protein, BPI"/>
    <property type="match status" value="1"/>
</dbReference>
<dbReference type="EMBL" id="CAXDID020000030">
    <property type="protein sequence ID" value="CAL5993485.1"/>
    <property type="molecule type" value="Genomic_DNA"/>
</dbReference>
<protein>
    <recommendedName>
        <fullName evidence="4">Lipid-binding serum glycoprotein N-terminal domain-containing protein</fullName>
    </recommendedName>
</protein>
<dbReference type="PANTHER" id="PTHR10504:SF131">
    <property type="entry name" value="BPI2 DOMAIN-CONTAINING PROTEIN"/>
    <property type="match status" value="1"/>
</dbReference>
<evidence type="ECO:0000313" key="1">
    <source>
        <dbReference type="EMBL" id="CAI9941953.1"/>
    </source>
</evidence>